<dbReference type="InterPro" id="IPR029787">
    <property type="entry name" value="Nucleotide_cyclase"/>
</dbReference>
<dbReference type="PANTHER" id="PTHR43081:SF1">
    <property type="entry name" value="ADENYLATE CYCLASE, TERMINAL-DIFFERENTIATION SPECIFIC"/>
    <property type="match status" value="1"/>
</dbReference>
<dbReference type="eggNOG" id="COG5000">
    <property type="taxonomic scope" value="Bacteria"/>
</dbReference>
<dbReference type="OrthoDB" id="9806735at2"/>
<dbReference type="GO" id="GO:0016020">
    <property type="term" value="C:membrane"/>
    <property type="evidence" value="ECO:0007669"/>
    <property type="project" value="InterPro"/>
</dbReference>
<evidence type="ECO:0000259" key="3">
    <source>
        <dbReference type="PROSITE" id="PS50885"/>
    </source>
</evidence>
<dbReference type="PANTHER" id="PTHR43081">
    <property type="entry name" value="ADENYLATE CYCLASE, TERMINAL-DIFFERENTIATION SPECIFIC-RELATED"/>
    <property type="match status" value="1"/>
</dbReference>
<dbReference type="Proteomes" id="UP000006055">
    <property type="component" value="Chromosome"/>
</dbReference>
<proteinExistence type="predicted"/>
<feature type="transmembrane region" description="Helical" evidence="1">
    <location>
        <begin position="21"/>
        <end position="40"/>
    </location>
</feature>
<dbReference type="SMART" id="SM00304">
    <property type="entry name" value="HAMP"/>
    <property type="match status" value="1"/>
</dbReference>
<dbReference type="InterPro" id="IPR003660">
    <property type="entry name" value="HAMP_dom"/>
</dbReference>
<dbReference type="Pfam" id="PF00211">
    <property type="entry name" value="Guanylate_cyc"/>
    <property type="match status" value="1"/>
</dbReference>
<evidence type="ECO:0000256" key="1">
    <source>
        <dbReference type="SAM" id="Phobius"/>
    </source>
</evidence>
<feature type="transmembrane region" description="Helical" evidence="1">
    <location>
        <begin position="198"/>
        <end position="217"/>
    </location>
</feature>
<dbReference type="SMART" id="SM00044">
    <property type="entry name" value="CYCc"/>
    <property type="match status" value="1"/>
</dbReference>
<dbReference type="PATRIC" id="fig|706587.4.peg.1865"/>
<sequence length="521" mass="57658">MYEVLLMNRFLPAIPFSWTVLVINIGSNLAGFFLVQVLLGSAYPQEEWHRMAALDRGANLALLAVLVPAAVAVLLVLAAPVNSALKALKQGRELPETALENARRRAVNIPFYAAFMNLAAWIVPSVAFPVFFKLRSPDSAFNLGVAIVYNFSNAVMITLLALVLLEQACRIAVIPKLFPEGKVKDQRKTFKLTIRHKLLIMYFAICFIPMFQTALMINANARYADPNVVLPHLGVFSVILFAFAALYGLWLVLLFSRNISAPAWEIMKAAETISAGDYDARVQVMSNDEIGHMGDRVNEMARELKERERIREVFNLFTSPEISREVLSRKSFAGGEIRQVTLLFSDLRDFTTMAERFSPEQVLDSINNYFEEMSAAVVQHGGIVLQYVGDEVEAVFGAPLDDPAHADKAVAAALEMRARLAALNQRRLEQGQDPLHHGIGIHTGPALAGIVGSRYKISYALVGDTVNLASRIQGLTKELDADILISKDTRDSLTLSRTLSAPFNAQVKGKKKSVQIFRLID</sequence>
<dbReference type="KEGG" id="dti:Desti_1632"/>
<feature type="transmembrane region" description="Helical" evidence="1">
    <location>
        <begin position="143"/>
        <end position="165"/>
    </location>
</feature>
<evidence type="ECO:0000313" key="4">
    <source>
        <dbReference type="EMBL" id="AFM24343.1"/>
    </source>
</evidence>
<feature type="domain" description="HAMP" evidence="3">
    <location>
        <begin position="257"/>
        <end position="309"/>
    </location>
</feature>
<keyword evidence="1" id="KW-0812">Transmembrane</keyword>
<dbReference type="PROSITE" id="PS50885">
    <property type="entry name" value="HAMP"/>
    <property type="match status" value="1"/>
</dbReference>
<organism evidence="4 5">
    <name type="scientific">Desulfomonile tiedjei (strain ATCC 49306 / DSM 6799 / DCB-1)</name>
    <dbReference type="NCBI Taxonomy" id="706587"/>
    <lineage>
        <taxon>Bacteria</taxon>
        <taxon>Pseudomonadati</taxon>
        <taxon>Thermodesulfobacteriota</taxon>
        <taxon>Desulfomonilia</taxon>
        <taxon>Desulfomonilales</taxon>
        <taxon>Desulfomonilaceae</taxon>
        <taxon>Desulfomonile</taxon>
    </lineage>
</organism>
<accession>I4C452</accession>
<dbReference type="CDD" id="cd06225">
    <property type="entry name" value="HAMP"/>
    <property type="match status" value="1"/>
</dbReference>
<dbReference type="Pfam" id="PF00672">
    <property type="entry name" value="HAMP"/>
    <property type="match status" value="1"/>
</dbReference>
<dbReference type="PROSITE" id="PS50125">
    <property type="entry name" value="GUANYLATE_CYCLASE_2"/>
    <property type="match status" value="1"/>
</dbReference>
<feature type="transmembrane region" description="Helical" evidence="1">
    <location>
        <begin position="229"/>
        <end position="255"/>
    </location>
</feature>
<feature type="domain" description="Guanylate cyclase" evidence="2">
    <location>
        <begin position="341"/>
        <end position="473"/>
    </location>
</feature>
<dbReference type="GO" id="GO:0009190">
    <property type="term" value="P:cyclic nucleotide biosynthetic process"/>
    <property type="evidence" value="ECO:0007669"/>
    <property type="project" value="InterPro"/>
</dbReference>
<dbReference type="GO" id="GO:0035556">
    <property type="term" value="P:intracellular signal transduction"/>
    <property type="evidence" value="ECO:0007669"/>
    <property type="project" value="InterPro"/>
</dbReference>
<evidence type="ECO:0000259" key="2">
    <source>
        <dbReference type="PROSITE" id="PS50125"/>
    </source>
</evidence>
<dbReference type="SUPFAM" id="SSF158472">
    <property type="entry name" value="HAMP domain-like"/>
    <property type="match status" value="1"/>
</dbReference>
<feature type="transmembrane region" description="Helical" evidence="1">
    <location>
        <begin position="60"/>
        <end position="85"/>
    </location>
</feature>
<keyword evidence="1" id="KW-0472">Membrane</keyword>
<gene>
    <name evidence="4" type="ordered locus">Desti_1632</name>
</gene>
<reference evidence="5" key="1">
    <citation type="submission" date="2012-06" db="EMBL/GenBank/DDBJ databases">
        <title>Complete sequence of chromosome of Desulfomonile tiedjei DSM 6799.</title>
        <authorList>
            <person name="Lucas S."/>
            <person name="Copeland A."/>
            <person name="Lapidus A."/>
            <person name="Glavina del Rio T."/>
            <person name="Dalin E."/>
            <person name="Tice H."/>
            <person name="Bruce D."/>
            <person name="Goodwin L."/>
            <person name="Pitluck S."/>
            <person name="Peters L."/>
            <person name="Ovchinnikova G."/>
            <person name="Zeytun A."/>
            <person name="Lu M."/>
            <person name="Kyrpides N."/>
            <person name="Mavromatis K."/>
            <person name="Ivanova N."/>
            <person name="Brettin T."/>
            <person name="Detter J.C."/>
            <person name="Han C."/>
            <person name="Larimer F."/>
            <person name="Land M."/>
            <person name="Hauser L."/>
            <person name="Markowitz V."/>
            <person name="Cheng J.-F."/>
            <person name="Hugenholtz P."/>
            <person name="Woyke T."/>
            <person name="Wu D."/>
            <person name="Spring S."/>
            <person name="Schroeder M."/>
            <person name="Brambilla E."/>
            <person name="Klenk H.-P."/>
            <person name="Eisen J.A."/>
        </authorList>
    </citation>
    <scope>NUCLEOTIDE SEQUENCE [LARGE SCALE GENOMIC DNA]</scope>
    <source>
        <strain evidence="5">ATCC 49306 / DSM 6799 / DCB-1</strain>
    </source>
</reference>
<dbReference type="GO" id="GO:0004016">
    <property type="term" value="F:adenylate cyclase activity"/>
    <property type="evidence" value="ECO:0007669"/>
    <property type="project" value="UniProtKB-ARBA"/>
</dbReference>
<dbReference type="Gene3D" id="3.30.70.1230">
    <property type="entry name" value="Nucleotide cyclase"/>
    <property type="match status" value="1"/>
</dbReference>
<keyword evidence="5" id="KW-1185">Reference proteome</keyword>
<feature type="transmembrane region" description="Helical" evidence="1">
    <location>
        <begin position="106"/>
        <end position="131"/>
    </location>
</feature>
<keyword evidence="1" id="KW-1133">Transmembrane helix</keyword>
<dbReference type="EMBL" id="CP003360">
    <property type="protein sequence ID" value="AFM24343.1"/>
    <property type="molecule type" value="Genomic_DNA"/>
</dbReference>
<dbReference type="InterPro" id="IPR001054">
    <property type="entry name" value="A/G_cyclase"/>
</dbReference>
<name>I4C452_DESTA</name>
<protein>
    <submittedName>
        <fullName evidence="4">Family 3 adenylate cyclase</fullName>
    </submittedName>
</protein>
<dbReference type="SUPFAM" id="SSF55073">
    <property type="entry name" value="Nucleotide cyclase"/>
    <property type="match status" value="1"/>
</dbReference>
<dbReference type="STRING" id="706587.Desti_1632"/>
<evidence type="ECO:0000313" key="5">
    <source>
        <dbReference type="Proteomes" id="UP000006055"/>
    </source>
</evidence>
<dbReference type="Gene3D" id="6.10.340.10">
    <property type="match status" value="1"/>
</dbReference>
<dbReference type="eggNOG" id="COG2114">
    <property type="taxonomic scope" value="Bacteria"/>
</dbReference>
<dbReference type="InterPro" id="IPR050697">
    <property type="entry name" value="Adenylyl/Guanylyl_Cyclase_3/4"/>
</dbReference>
<dbReference type="HOGENOM" id="CLU_025433_2_2_7"/>
<dbReference type="AlphaFoldDB" id="I4C452"/>
<dbReference type="CDD" id="cd07302">
    <property type="entry name" value="CHD"/>
    <property type="match status" value="1"/>
</dbReference>